<feature type="compositionally biased region" description="Polar residues" evidence="8">
    <location>
        <begin position="216"/>
        <end position="251"/>
    </location>
</feature>
<dbReference type="SUPFAM" id="SSF47473">
    <property type="entry name" value="EF-hand"/>
    <property type="match status" value="1"/>
</dbReference>
<feature type="domain" description="EF-hand" evidence="9">
    <location>
        <begin position="111"/>
        <end position="146"/>
    </location>
</feature>
<evidence type="ECO:0000313" key="10">
    <source>
        <dbReference type="EMBL" id="CEK76690.1"/>
    </source>
</evidence>
<dbReference type="Gene3D" id="1.10.238.10">
    <property type="entry name" value="EF-hand"/>
    <property type="match status" value="1"/>
</dbReference>
<dbReference type="AlphaFoldDB" id="A0A0B7A9M4"/>
<keyword evidence="4 7" id="KW-0879">Wnt signaling pathway</keyword>
<dbReference type="EMBL" id="HACG01029825">
    <property type="protein sequence ID" value="CEK76690.1"/>
    <property type="molecule type" value="Transcribed_RNA"/>
</dbReference>
<evidence type="ECO:0000256" key="1">
    <source>
        <dbReference type="ARBA" id="ARBA00007081"/>
    </source>
</evidence>
<dbReference type="InterPro" id="IPR011992">
    <property type="entry name" value="EF-hand-dom_pair"/>
</dbReference>
<dbReference type="PANTHER" id="PTHR22611:SF9">
    <property type="entry name" value="PROTEIN NAKED CUTICLE"/>
    <property type="match status" value="1"/>
</dbReference>
<evidence type="ECO:0000256" key="7">
    <source>
        <dbReference type="RuleBase" id="RU367060"/>
    </source>
</evidence>
<gene>
    <name evidence="10" type="primary">ORF101077</name>
</gene>
<evidence type="ECO:0000256" key="4">
    <source>
        <dbReference type="ARBA" id="ARBA00022687"/>
    </source>
</evidence>
<dbReference type="GO" id="GO:0090090">
    <property type="term" value="P:negative regulation of canonical Wnt signaling pathway"/>
    <property type="evidence" value="ECO:0007669"/>
    <property type="project" value="UniProtKB-ARBA"/>
</dbReference>
<evidence type="ECO:0000256" key="3">
    <source>
        <dbReference type="ARBA" id="ARBA00022490"/>
    </source>
</evidence>
<comment type="subcellular location">
    <subcellularLocation>
        <location evidence="7">Cell membrane</location>
    </subcellularLocation>
    <subcellularLocation>
        <location evidence="7">Cytoplasm</location>
    </subcellularLocation>
</comment>
<keyword evidence="6" id="KW-0472">Membrane</keyword>
<keyword evidence="5" id="KW-0479">Metal-binding</keyword>
<reference evidence="10" key="1">
    <citation type="submission" date="2014-12" db="EMBL/GenBank/DDBJ databases">
        <title>Insight into the proteome of Arion vulgaris.</title>
        <authorList>
            <person name="Aradska J."/>
            <person name="Bulat T."/>
            <person name="Smidak R."/>
            <person name="Sarate P."/>
            <person name="Gangsoo J."/>
            <person name="Sialana F."/>
            <person name="Bilban M."/>
            <person name="Lubec G."/>
        </authorList>
    </citation>
    <scope>NUCLEOTIDE SEQUENCE</scope>
    <source>
        <tissue evidence="10">Skin</tissue>
    </source>
</reference>
<name>A0A0B7A9M4_9EUPU</name>
<dbReference type="PROSITE" id="PS50222">
    <property type="entry name" value="EF_HAND_2"/>
    <property type="match status" value="1"/>
</dbReference>
<evidence type="ECO:0000256" key="6">
    <source>
        <dbReference type="ARBA" id="ARBA00023136"/>
    </source>
</evidence>
<feature type="region of interest" description="Disordered" evidence="8">
    <location>
        <begin position="216"/>
        <end position="255"/>
    </location>
</feature>
<accession>A0A0B7A9M4</accession>
<organism evidence="10">
    <name type="scientific">Arion vulgaris</name>
    <dbReference type="NCBI Taxonomy" id="1028688"/>
    <lineage>
        <taxon>Eukaryota</taxon>
        <taxon>Metazoa</taxon>
        <taxon>Spiralia</taxon>
        <taxon>Lophotrochozoa</taxon>
        <taxon>Mollusca</taxon>
        <taxon>Gastropoda</taxon>
        <taxon>Heterobranchia</taxon>
        <taxon>Euthyneura</taxon>
        <taxon>Panpulmonata</taxon>
        <taxon>Eupulmonata</taxon>
        <taxon>Stylommatophora</taxon>
        <taxon>Helicina</taxon>
        <taxon>Arionoidea</taxon>
        <taxon>Arionidae</taxon>
        <taxon>Arion</taxon>
    </lineage>
</organism>
<keyword evidence="2 7" id="KW-1003">Cell membrane</keyword>
<feature type="compositionally biased region" description="Polar residues" evidence="8">
    <location>
        <begin position="174"/>
        <end position="191"/>
    </location>
</feature>
<evidence type="ECO:0000259" key="9">
    <source>
        <dbReference type="PROSITE" id="PS50222"/>
    </source>
</evidence>
<comment type="similarity">
    <text evidence="1 7">Belongs to the NKD family.</text>
</comment>
<dbReference type="GO" id="GO:0005737">
    <property type="term" value="C:cytoplasm"/>
    <property type="evidence" value="ECO:0007669"/>
    <property type="project" value="UniProtKB-SubCell"/>
</dbReference>
<dbReference type="GO" id="GO:0016055">
    <property type="term" value="P:Wnt signaling pathway"/>
    <property type="evidence" value="ECO:0007669"/>
    <property type="project" value="UniProtKB-UniRule"/>
</dbReference>
<protein>
    <recommendedName>
        <fullName evidence="7">Protein naked cuticle homolog</fullName>
    </recommendedName>
</protein>
<comment type="function">
    <text evidence="7">Cell autonomous antagonist of the canonical Wnt signaling pathway.</text>
</comment>
<dbReference type="InterPro" id="IPR002048">
    <property type="entry name" value="EF_hand_dom"/>
</dbReference>
<sequence>MGKLQSKQECFYVSADLNRALEDSIWTKRSGFNVANYNMDETVSELSICLEERTTTSPLRVDLPPKNLDTETFKLLKLDHVGVGNQGNNENGDRSKLSIEEIECGVQFESSENAKQEWAFTLYDFDGHGRITKEDLASLLKALYDAVGSSIKLPPNGATTLKLRLSVGQENVAQIQSANPKSSQRNKNINKPTKYKVREFSKLNNLTRTQVKCTNENQGQSSMLANHDSPGNLNQSDMRGQSSAQNATNHVTARDHNQLTDLVRENADSNQFMRKHHSEGQQHHKRQQRITGTYCPVTSACTVLSSTVMTATDEAEGASSKKVEDITTAPKESQVRRNYYLDLAGIENTSSKFLNNVTVPTSGAVCARNGSSNRRSRSHDVTTATKCDKMHSSDKCDTTLNSVLEKCDNLQREHGNKLCSGISDTHTQKSKILVTQQMSGQTQSPKATLKEHTEVLNPYNANIRFRPVSLPAQLPLSVLPDHHRRHRHKEKNHDVAMQQVAQWIEREHASALDGDHGLVQRHEHHHIHEHHHHHHFHHHYET</sequence>
<dbReference type="GO" id="GO:0005509">
    <property type="term" value="F:calcium ion binding"/>
    <property type="evidence" value="ECO:0007669"/>
    <property type="project" value="InterPro"/>
</dbReference>
<dbReference type="GO" id="GO:0005886">
    <property type="term" value="C:plasma membrane"/>
    <property type="evidence" value="ECO:0007669"/>
    <property type="project" value="UniProtKB-SubCell"/>
</dbReference>
<dbReference type="PANTHER" id="PTHR22611">
    <property type="entry name" value="PROTEIN NAKED CUTICLE"/>
    <property type="match status" value="1"/>
</dbReference>
<dbReference type="InterPro" id="IPR040140">
    <property type="entry name" value="Nkd-like"/>
</dbReference>
<evidence type="ECO:0000256" key="2">
    <source>
        <dbReference type="ARBA" id="ARBA00022475"/>
    </source>
</evidence>
<keyword evidence="3" id="KW-0963">Cytoplasm</keyword>
<proteinExistence type="inferred from homology"/>
<evidence type="ECO:0000256" key="8">
    <source>
        <dbReference type="SAM" id="MobiDB-lite"/>
    </source>
</evidence>
<evidence type="ECO:0000256" key="5">
    <source>
        <dbReference type="ARBA" id="ARBA00022723"/>
    </source>
</evidence>
<feature type="region of interest" description="Disordered" evidence="8">
    <location>
        <begin position="174"/>
        <end position="196"/>
    </location>
</feature>